<dbReference type="RefSeq" id="WP_121586986.1">
    <property type="nucleotide sequence ID" value="NZ_RCHT01000014.1"/>
</dbReference>
<dbReference type="InterPro" id="IPR052533">
    <property type="entry name" value="WalJ/YycJ-like"/>
</dbReference>
<dbReference type="InterPro" id="IPR001279">
    <property type="entry name" value="Metallo-B-lactamas"/>
</dbReference>
<dbReference type="Gene3D" id="3.60.15.10">
    <property type="entry name" value="Ribonuclease Z/Hydroxyacylglutathione hydrolase-like"/>
    <property type="match status" value="1"/>
</dbReference>
<evidence type="ECO:0000313" key="3">
    <source>
        <dbReference type="Proteomes" id="UP000276301"/>
    </source>
</evidence>
<dbReference type="SMART" id="SM00849">
    <property type="entry name" value="Lactamase_B"/>
    <property type="match status" value="1"/>
</dbReference>
<dbReference type="InterPro" id="IPR036866">
    <property type="entry name" value="RibonucZ/Hydroxyglut_hydro"/>
</dbReference>
<reference evidence="2 3" key="1">
    <citation type="submission" date="2018-10" db="EMBL/GenBank/DDBJ databases">
        <title>Anaerotruncus faecis sp. nov., isolated from human feces.</title>
        <authorList>
            <person name="Wang Y.-J."/>
        </authorList>
    </citation>
    <scope>NUCLEOTIDE SEQUENCE [LARGE SCALE GENOMIC DNA]</scope>
    <source>
        <strain evidence="2 3">22A2-44</strain>
    </source>
</reference>
<dbReference type="PANTHER" id="PTHR47619:SF1">
    <property type="entry name" value="EXODEOXYRIBONUCLEASE WALJ"/>
    <property type="match status" value="1"/>
</dbReference>
<feature type="domain" description="Metallo-beta-lactamase" evidence="1">
    <location>
        <begin position="12"/>
        <end position="193"/>
    </location>
</feature>
<protein>
    <submittedName>
        <fullName evidence="2">MBL fold metallo-hydrolase</fullName>
    </submittedName>
</protein>
<evidence type="ECO:0000259" key="1">
    <source>
        <dbReference type="SMART" id="SM00849"/>
    </source>
</evidence>
<dbReference type="GO" id="GO:0016787">
    <property type="term" value="F:hydrolase activity"/>
    <property type="evidence" value="ECO:0007669"/>
    <property type="project" value="UniProtKB-KW"/>
</dbReference>
<comment type="caution">
    <text evidence="2">The sequence shown here is derived from an EMBL/GenBank/DDBJ whole genome shotgun (WGS) entry which is preliminary data.</text>
</comment>
<accession>A0A498CPL6</accession>
<evidence type="ECO:0000313" key="2">
    <source>
        <dbReference type="EMBL" id="RLL10324.1"/>
    </source>
</evidence>
<dbReference type="AlphaFoldDB" id="A0A498CPL6"/>
<proteinExistence type="predicted"/>
<dbReference type="SUPFAM" id="SSF56281">
    <property type="entry name" value="Metallo-hydrolase/oxidoreductase"/>
    <property type="match status" value="1"/>
</dbReference>
<dbReference type="EMBL" id="RCHT01000014">
    <property type="protein sequence ID" value="RLL10324.1"/>
    <property type="molecule type" value="Genomic_DNA"/>
</dbReference>
<keyword evidence="3" id="KW-1185">Reference proteome</keyword>
<dbReference type="Pfam" id="PF12706">
    <property type="entry name" value="Lactamase_B_2"/>
    <property type="match status" value="1"/>
</dbReference>
<keyword evidence="2" id="KW-0378">Hydrolase</keyword>
<dbReference type="Proteomes" id="UP000276301">
    <property type="component" value="Unassembled WGS sequence"/>
</dbReference>
<sequence length="264" mass="28430">MARFCTLFSGSSGNSTYIAASDSAVLVDAGRSCKQLLAAMESRGIEPRSIGAVLVTHEHTDHVSGLRVLLKKLGVPLYATPEVLERLRWDGVLVPGQEAHPVAAGERMTVGSLVIDSFDTPHDSAHSVGYRVETPDGRRLAVATDMGYISDSVAQMLRGCDLVMLESNYEPGMLSACDYPYYLKRRIASNTGHLSNEVCAQELIELVRTGSTRFVLGHLSQNSNTPENAYQASYCALTAGGMREGIDFTLTVASRSGPSEMVVL</sequence>
<gene>
    <name evidence="2" type="ORF">D4A47_08690</name>
</gene>
<dbReference type="PANTHER" id="PTHR47619">
    <property type="entry name" value="METALLO-HYDROLASE YYCJ-RELATED"/>
    <property type="match status" value="1"/>
</dbReference>
<name>A0A498CPL6_9FIRM</name>
<organism evidence="2 3">
    <name type="scientific">Anaerotruncus massiliensis</name>
    <name type="common">ex Liu et al. 2021</name>
    <dbReference type="NCBI Taxonomy" id="2321404"/>
    <lineage>
        <taxon>Bacteria</taxon>
        <taxon>Bacillati</taxon>
        <taxon>Bacillota</taxon>
        <taxon>Clostridia</taxon>
        <taxon>Eubacteriales</taxon>
        <taxon>Oscillospiraceae</taxon>
        <taxon>Anaerotruncus</taxon>
    </lineage>
</organism>